<reference evidence="3" key="1">
    <citation type="submission" date="2022-11" db="UniProtKB">
        <authorList>
            <consortium name="WormBaseParasite"/>
        </authorList>
    </citation>
    <scope>IDENTIFICATION</scope>
</reference>
<feature type="transmembrane region" description="Helical" evidence="1">
    <location>
        <begin position="6"/>
        <end position="32"/>
    </location>
</feature>
<evidence type="ECO:0000313" key="2">
    <source>
        <dbReference type="Proteomes" id="UP000887565"/>
    </source>
</evidence>
<evidence type="ECO:0000313" key="3">
    <source>
        <dbReference type="WBParaSite" id="nRc.2.0.1.t48116-RA"/>
    </source>
</evidence>
<keyword evidence="1" id="KW-0472">Membrane</keyword>
<name>A0A915LE47_ROMCU</name>
<keyword evidence="1" id="KW-0812">Transmembrane</keyword>
<organism evidence="2 3">
    <name type="scientific">Romanomermis culicivorax</name>
    <name type="common">Nematode worm</name>
    <dbReference type="NCBI Taxonomy" id="13658"/>
    <lineage>
        <taxon>Eukaryota</taxon>
        <taxon>Metazoa</taxon>
        <taxon>Ecdysozoa</taxon>
        <taxon>Nematoda</taxon>
        <taxon>Enoplea</taxon>
        <taxon>Dorylaimia</taxon>
        <taxon>Mermithida</taxon>
        <taxon>Mermithoidea</taxon>
        <taxon>Mermithidae</taxon>
        <taxon>Romanomermis</taxon>
    </lineage>
</organism>
<dbReference type="AlphaFoldDB" id="A0A915LE47"/>
<keyword evidence="1" id="KW-1133">Transmembrane helix</keyword>
<dbReference type="WBParaSite" id="nRc.2.0.1.t48116-RA">
    <property type="protein sequence ID" value="nRc.2.0.1.t48116-RA"/>
    <property type="gene ID" value="nRc.2.0.1.g48116"/>
</dbReference>
<protein>
    <submittedName>
        <fullName evidence="3">Uncharacterized protein</fullName>
    </submittedName>
</protein>
<sequence>MVAMWIMRVVVAIKTDITGVAVSTIISVVAAARGRCIGLRLK</sequence>
<keyword evidence="2" id="KW-1185">Reference proteome</keyword>
<evidence type="ECO:0000256" key="1">
    <source>
        <dbReference type="SAM" id="Phobius"/>
    </source>
</evidence>
<accession>A0A915LE47</accession>
<proteinExistence type="predicted"/>
<dbReference type="Proteomes" id="UP000887565">
    <property type="component" value="Unplaced"/>
</dbReference>